<protein>
    <submittedName>
        <fullName evidence="1">RngB protein</fullName>
    </submittedName>
</protein>
<keyword evidence="2" id="KW-1185">Reference proteome</keyword>
<dbReference type="InterPro" id="IPR015915">
    <property type="entry name" value="Kelch-typ_b-propeller"/>
</dbReference>
<accession>A0A812LMF8</accession>
<reference evidence="1" key="1">
    <citation type="submission" date="2021-02" db="EMBL/GenBank/DDBJ databases">
        <authorList>
            <person name="Dougan E. K."/>
            <person name="Rhodes N."/>
            <person name="Thang M."/>
            <person name="Chan C."/>
        </authorList>
    </citation>
    <scope>NUCLEOTIDE SEQUENCE</scope>
</reference>
<proteinExistence type="predicted"/>
<comment type="caution">
    <text evidence="1">The sequence shown here is derived from an EMBL/GenBank/DDBJ whole genome shotgun (WGS) entry which is preliminary data.</text>
</comment>
<dbReference type="Pfam" id="PF01344">
    <property type="entry name" value="Kelch_1"/>
    <property type="match status" value="1"/>
</dbReference>
<dbReference type="InterPro" id="IPR006652">
    <property type="entry name" value="Kelch_1"/>
</dbReference>
<organism evidence="1 2">
    <name type="scientific">Symbiodinium natans</name>
    <dbReference type="NCBI Taxonomy" id="878477"/>
    <lineage>
        <taxon>Eukaryota</taxon>
        <taxon>Sar</taxon>
        <taxon>Alveolata</taxon>
        <taxon>Dinophyceae</taxon>
        <taxon>Suessiales</taxon>
        <taxon>Symbiodiniaceae</taxon>
        <taxon>Symbiodinium</taxon>
    </lineage>
</organism>
<evidence type="ECO:0000313" key="2">
    <source>
        <dbReference type="Proteomes" id="UP000604046"/>
    </source>
</evidence>
<dbReference type="EMBL" id="CAJNDS010000990">
    <property type="protein sequence ID" value="CAE7242796.1"/>
    <property type="molecule type" value="Genomic_DNA"/>
</dbReference>
<name>A0A812LMF8_9DINO</name>
<gene>
    <name evidence="1" type="primary">rngB</name>
    <name evidence="1" type="ORF">SNAT2548_LOCUS11194</name>
</gene>
<dbReference type="SUPFAM" id="SSF117281">
    <property type="entry name" value="Kelch motif"/>
    <property type="match status" value="1"/>
</dbReference>
<sequence>MYVFGGQNVSITIHSPETSFNDLFSYDLATDTWTELTAAATERSRHSAVWDSRAKRMIVFGGVDASGIKLDDVQMSLGFP</sequence>
<dbReference type="OrthoDB" id="4447at2759"/>
<dbReference type="Proteomes" id="UP000604046">
    <property type="component" value="Unassembled WGS sequence"/>
</dbReference>
<dbReference type="Gene3D" id="2.120.10.80">
    <property type="entry name" value="Kelch-type beta propeller"/>
    <property type="match status" value="1"/>
</dbReference>
<evidence type="ECO:0000313" key="1">
    <source>
        <dbReference type="EMBL" id="CAE7242796.1"/>
    </source>
</evidence>
<dbReference type="AlphaFoldDB" id="A0A812LMF8"/>